<evidence type="ECO:0000313" key="1">
    <source>
        <dbReference type="EMBL" id="RZC74370.1"/>
    </source>
</evidence>
<gene>
    <name evidence="1" type="ORF">C5167_049845</name>
</gene>
<protein>
    <submittedName>
        <fullName evidence="1">Uncharacterized protein</fullName>
    </submittedName>
</protein>
<sequence length="140" mass="15928">MGRKCGSTHKTRTDLVLSSLSELHVLFQFGILLGICCRIGHNNNVTKETSQKRQSLEFSTFLKFHFIMDGWLIHRYAFQDSYFVEIQSFGEDSDTAKALGSKPYNALLEEVANYYARNARGEEKNVLQEDCGDHQKGKGD</sequence>
<evidence type="ECO:0000313" key="2">
    <source>
        <dbReference type="Proteomes" id="UP000316621"/>
    </source>
</evidence>
<reference evidence="1 2" key="1">
    <citation type="journal article" date="2018" name="Science">
        <title>The opium poppy genome and morphinan production.</title>
        <authorList>
            <person name="Guo L."/>
            <person name="Winzer T."/>
            <person name="Yang X."/>
            <person name="Li Y."/>
            <person name="Ning Z."/>
            <person name="He Z."/>
            <person name="Teodor R."/>
            <person name="Lu Y."/>
            <person name="Bowser T.A."/>
            <person name="Graham I.A."/>
            <person name="Ye K."/>
        </authorList>
    </citation>
    <scope>NUCLEOTIDE SEQUENCE [LARGE SCALE GENOMIC DNA]</scope>
    <source>
        <strain evidence="2">cv. HN1</strain>
        <tissue evidence="1">Leaves</tissue>
    </source>
</reference>
<organism evidence="1 2">
    <name type="scientific">Papaver somniferum</name>
    <name type="common">Opium poppy</name>
    <dbReference type="NCBI Taxonomy" id="3469"/>
    <lineage>
        <taxon>Eukaryota</taxon>
        <taxon>Viridiplantae</taxon>
        <taxon>Streptophyta</taxon>
        <taxon>Embryophyta</taxon>
        <taxon>Tracheophyta</taxon>
        <taxon>Spermatophyta</taxon>
        <taxon>Magnoliopsida</taxon>
        <taxon>Ranunculales</taxon>
        <taxon>Papaveraceae</taxon>
        <taxon>Papaveroideae</taxon>
        <taxon>Papaver</taxon>
    </lineage>
</organism>
<dbReference type="AlphaFoldDB" id="A0A4Y7KPU9"/>
<name>A0A4Y7KPU9_PAPSO</name>
<accession>A0A4Y7KPU9</accession>
<proteinExistence type="predicted"/>
<dbReference type="Proteomes" id="UP000316621">
    <property type="component" value="Chromosome 8"/>
</dbReference>
<dbReference type="Gramene" id="RZC74370">
    <property type="protein sequence ID" value="RZC74370"/>
    <property type="gene ID" value="C5167_049845"/>
</dbReference>
<dbReference type="EMBL" id="CM010722">
    <property type="protein sequence ID" value="RZC74370.1"/>
    <property type="molecule type" value="Genomic_DNA"/>
</dbReference>
<keyword evidence="2" id="KW-1185">Reference proteome</keyword>